<sequence>MNSLALATCYRDDRLGCCITSPWIQGLTMILCSFPPSWIQGMVPNKLHA</sequence>
<accession>A0A4P7NLR2</accession>
<evidence type="ECO:0000313" key="1">
    <source>
        <dbReference type="EMBL" id="QBZ63114.1"/>
    </source>
</evidence>
<reference evidence="1 2" key="1">
    <citation type="journal article" date="2019" name="Mol. Biol. Evol.">
        <title>Blast fungal genomes show frequent chromosomal changes, gene gains and losses, and effector gene turnover.</title>
        <authorList>
            <person name="Gomez Luciano L.B."/>
            <person name="Jason Tsai I."/>
            <person name="Chuma I."/>
            <person name="Tosa Y."/>
            <person name="Chen Y.H."/>
            <person name="Li J.Y."/>
            <person name="Li M.Y."/>
            <person name="Jade Lu M.Y."/>
            <person name="Nakayashiki H."/>
            <person name="Li W.H."/>
        </authorList>
    </citation>
    <scope>NUCLEOTIDE SEQUENCE [LARGE SCALE GENOMIC DNA]</scope>
    <source>
        <strain evidence="1">MZ5-1-6</strain>
    </source>
</reference>
<dbReference type="EMBL" id="CP034208">
    <property type="protein sequence ID" value="QBZ63114.1"/>
    <property type="molecule type" value="Genomic_DNA"/>
</dbReference>
<name>A0A4P7NLR2_PYROR</name>
<organism evidence="1 2">
    <name type="scientific">Pyricularia oryzae</name>
    <name type="common">Rice blast fungus</name>
    <name type="synonym">Magnaporthe oryzae</name>
    <dbReference type="NCBI Taxonomy" id="318829"/>
    <lineage>
        <taxon>Eukaryota</taxon>
        <taxon>Fungi</taxon>
        <taxon>Dikarya</taxon>
        <taxon>Ascomycota</taxon>
        <taxon>Pezizomycotina</taxon>
        <taxon>Sordariomycetes</taxon>
        <taxon>Sordariomycetidae</taxon>
        <taxon>Magnaporthales</taxon>
        <taxon>Pyriculariaceae</taxon>
        <taxon>Pyricularia</taxon>
    </lineage>
</organism>
<evidence type="ECO:0000313" key="2">
    <source>
        <dbReference type="Proteomes" id="UP000294847"/>
    </source>
</evidence>
<gene>
    <name evidence="1" type="ORF">PoMZ_12008</name>
</gene>
<protein>
    <submittedName>
        <fullName evidence="1">Uncharacterized protein</fullName>
    </submittedName>
</protein>
<dbReference type="Proteomes" id="UP000294847">
    <property type="component" value="Chromosome 5"/>
</dbReference>
<proteinExistence type="predicted"/>
<dbReference type="AlphaFoldDB" id="A0A4P7NLR2"/>